<feature type="chain" id="PRO_5046157308" description="Cyanophycinase" evidence="9">
    <location>
        <begin position="21"/>
        <end position="424"/>
    </location>
</feature>
<evidence type="ECO:0000313" key="11">
    <source>
        <dbReference type="Proteomes" id="UP001257909"/>
    </source>
</evidence>
<dbReference type="InterPro" id="IPR029062">
    <property type="entry name" value="Class_I_gatase-like"/>
</dbReference>
<comment type="catalytic activity">
    <reaction evidence="1">
        <text>[L-4-(L-arginin-2-N-yl)aspartate](n) + H2O = [L-4-(L-arginin-2-N-yl)aspartate](n-1) + L-4-(L-arginin-2-N-yl)aspartate</text>
        <dbReference type="Rhea" id="RHEA:12845"/>
        <dbReference type="Rhea" id="RHEA-COMP:13728"/>
        <dbReference type="Rhea" id="RHEA-COMP:13734"/>
        <dbReference type="ChEBI" id="CHEBI:15377"/>
        <dbReference type="ChEBI" id="CHEBI:137986"/>
        <dbReference type="ChEBI" id="CHEBI:137991"/>
        <dbReference type="EC" id="3.4.15.6"/>
    </reaction>
</comment>
<dbReference type="SUPFAM" id="SSF52317">
    <property type="entry name" value="Class I glutamine amidotransferase-like"/>
    <property type="match status" value="1"/>
</dbReference>
<keyword evidence="8" id="KW-0720">Serine protease</keyword>
<dbReference type="InterPro" id="IPR011811">
    <property type="entry name" value="Peptidase_S51_cyanophycinase"/>
</dbReference>
<evidence type="ECO:0000256" key="5">
    <source>
        <dbReference type="ARBA" id="ARBA00015719"/>
    </source>
</evidence>
<accession>A0ABU1W3T7</accession>
<gene>
    <name evidence="10" type="ORF">J2W69_003464</name>
</gene>
<reference evidence="10 11" key="1">
    <citation type="submission" date="2023-07" db="EMBL/GenBank/DDBJ databases">
        <title>Sorghum-associated microbial communities from plants grown in Nebraska, USA.</title>
        <authorList>
            <person name="Schachtman D."/>
        </authorList>
    </citation>
    <scope>NUCLEOTIDE SEQUENCE [LARGE SCALE GENOMIC DNA]</scope>
    <source>
        <strain evidence="10 11">4138</strain>
    </source>
</reference>
<evidence type="ECO:0000256" key="1">
    <source>
        <dbReference type="ARBA" id="ARBA00001092"/>
    </source>
</evidence>
<dbReference type="Proteomes" id="UP001257909">
    <property type="component" value="Unassembled WGS sequence"/>
</dbReference>
<dbReference type="EMBL" id="JAVDWR010000017">
    <property type="protein sequence ID" value="MDR7122490.1"/>
    <property type="molecule type" value="Genomic_DNA"/>
</dbReference>
<evidence type="ECO:0000256" key="8">
    <source>
        <dbReference type="ARBA" id="ARBA00022825"/>
    </source>
</evidence>
<evidence type="ECO:0000256" key="3">
    <source>
        <dbReference type="ARBA" id="ARBA00006534"/>
    </source>
</evidence>
<name>A0ABU1W3T7_9GAMM</name>
<dbReference type="Pfam" id="PF03575">
    <property type="entry name" value="Peptidase_S51"/>
    <property type="match status" value="1"/>
</dbReference>
<proteinExistence type="inferred from homology"/>
<comment type="similarity">
    <text evidence="3">Belongs to the peptidase S51 family.</text>
</comment>
<feature type="signal peptide" evidence="9">
    <location>
        <begin position="1"/>
        <end position="20"/>
    </location>
</feature>
<evidence type="ECO:0000256" key="6">
    <source>
        <dbReference type="ARBA" id="ARBA00022670"/>
    </source>
</evidence>
<organism evidence="10 11">
    <name type="scientific">Rheinheimera soli</name>
    <dbReference type="NCBI Taxonomy" id="443616"/>
    <lineage>
        <taxon>Bacteria</taxon>
        <taxon>Pseudomonadati</taxon>
        <taxon>Pseudomonadota</taxon>
        <taxon>Gammaproteobacteria</taxon>
        <taxon>Chromatiales</taxon>
        <taxon>Chromatiaceae</taxon>
        <taxon>Rheinheimera</taxon>
    </lineage>
</organism>
<comment type="function">
    <text evidence="2">Exopeptidase that catalyzes the hydrolytic cleavage of multi-L-arginyl-poly-L-aspartic acid (cyanophycin; a water-insoluble reserve polymer) into aspartate-arginine dipeptides.</text>
</comment>
<protein>
    <recommendedName>
        <fullName evidence="5">Cyanophycinase</fullName>
        <ecNumber evidence="4">3.4.15.6</ecNumber>
    </recommendedName>
</protein>
<dbReference type="RefSeq" id="WP_310280741.1">
    <property type="nucleotide sequence ID" value="NZ_JAVDWR010000017.1"/>
</dbReference>
<dbReference type="EC" id="3.4.15.6" evidence="4"/>
<keyword evidence="9" id="KW-0732">Signal</keyword>
<dbReference type="InterPro" id="IPR005320">
    <property type="entry name" value="Peptidase_S51"/>
</dbReference>
<keyword evidence="7" id="KW-0378">Hydrolase</keyword>
<dbReference type="PANTHER" id="PTHR36175:SF1">
    <property type="entry name" value="CYANOPHYCINASE"/>
    <property type="match status" value="1"/>
</dbReference>
<evidence type="ECO:0000256" key="2">
    <source>
        <dbReference type="ARBA" id="ARBA00002039"/>
    </source>
</evidence>
<comment type="caution">
    <text evidence="10">The sequence shown here is derived from an EMBL/GenBank/DDBJ whole genome shotgun (WGS) entry which is preliminary data.</text>
</comment>
<evidence type="ECO:0000256" key="4">
    <source>
        <dbReference type="ARBA" id="ARBA00013115"/>
    </source>
</evidence>
<dbReference type="NCBIfam" id="TIGR02069">
    <property type="entry name" value="cyanophycinase"/>
    <property type="match status" value="1"/>
</dbReference>
<keyword evidence="11" id="KW-1185">Reference proteome</keyword>
<dbReference type="Gene3D" id="3.40.50.880">
    <property type="match status" value="1"/>
</dbReference>
<keyword evidence="6" id="KW-0645">Protease</keyword>
<dbReference type="CDD" id="cd03145">
    <property type="entry name" value="GAT1_cyanophycinase"/>
    <property type="match status" value="1"/>
</dbReference>
<sequence>MKKTYLLALSLSLGSPFLYAKTQPAGELMIVGGALASSNQAVYQQFIQSAGGADKARIVVIPAASSQPVKYFRQFQQDLALYGVPEQQVQLVPIAVKDDKSTTEDESLWRNNAANPKLAAQVQQATAVWFLGGDQNHLVDTLRAKGKNSPVLDAVWQVYQRGGIIGGTSAGAAVMSETMIASGSSWTALARTIAEPDTQVDEAADEPQQLRCGLGFFPEGVIDQHFDRRARFGRLIVAVAEQKSGSAIGYGVDEDSALFYQAKTRQFQALGSGGVTVIDLRQAKKVTNPLGFQMENIRLSYLQGGDKYDVQSQQLLPHPDKVTTTGAEYGHNPQPVMSGVFSANTRLKDFITFELTDNKAASKAISYLHQGNGLVFGLTFSKDEKTRGYWQYLDGLKDNSSAHQVRLDIVPGRMQIDLTPQADL</sequence>
<evidence type="ECO:0000256" key="9">
    <source>
        <dbReference type="SAM" id="SignalP"/>
    </source>
</evidence>
<dbReference type="PANTHER" id="PTHR36175">
    <property type="entry name" value="CYANOPHYCINASE"/>
    <property type="match status" value="1"/>
</dbReference>
<evidence type="ECO:0000313" key="10">
    <source>
        <dbReference type="EMBL" id="MDR7122490.1"/>
    </source>
</evidence>
<evidence type="ECO:0000256" key="7">
    <source>
        <dbReference type="ARBA" id="ARBA00022801"/>
    </source>
</evidence>